<proteinExistence type="predicted"/>
<organism evidence="1">
    <name type="scientific">mine drainage metagenome</name>
    <dbReference type="NCBI Taxonomy" id="410659"/>
    <lineage>
        <taxon>unclassified sequences</taxon>
        <taxon>metagenomes</taxon>
        <taxon>ecological metagenomes</taxon>
    </lineage>
</organism>
<reference evidence="1" key="1">
    <citation type="submission" date="2016-10" db="EMBL/GenBank/DDBJ databases">
        <title>Sequence of Gallionella enrichment culture.</title>
        <authorList>
            <person name="Poehlein A."/>
            <person name="Muehling M."/>
            <person name="Daniel R."/>
        </authorList>
    </citation>
    <scope>NUCLEOTIDE SEQUENCE</scope>
</reference>
<accession>A0A1J5QDF4</accession>
<gene>
    <name evidence="1" type="ORF">GALL_367640</name>
</gene>
<sequence length="444" mass="46682">MNRRWAMGGRMVACAVGAWLAAAAASAAPQAASKAASKAPPWPFAPVAGDAAARAASGRAVLVLRRHVEERRGGANDGLVPGTAQELSFDGSCESSDPERGSCVGTTTFAFDPAQITLTSAAGVGANCALGPESSQVSCELDLRAEQGYTMSVQLKTDPDARDKTVIELSAVGNYTVSPGQFDLALDPRATLHVTQTPNPMLVENGAYVPLMSTRVLVRNEGPSAAHDAESREAFSAQPALAVDIDPQSEDLCEGGGLEAIHCRFGRIGPGEVRSYRFSAALPSQVPSGASTATITLSADVGAGAPSKFDLLHVGREYVGLLKYPDVVERGQSFDATVEFDNLMPPTAGNDVIPLQWTFDGGDDLELVDYRAESSQLVCQRGSARKQLSCETADISGVKRSGDATLTLRARRSGLVEAKLSWNTALWGHDTSVYTLQVDEPASR</sequence>
<evidence type="ECO:0000313" key="1">
    <source>
        <dbReference type="EMBL" id="OIQ81472.1"/>
    </source>
</evidence>
<dbReference type="AlphaFoldDB" id="A0A1J5QDF4"/>
<name>A0A1J5QDF4_9ZZZZ</name>
<comment type="caution">
    <text evidence="1">The sequence shown here is derived from an EMBL/GenBank/DDBJ whole genome shotgun (WGS) entry which is preliminary data.</text>
</comment>
<dbReference type="EMBL" id="MLJW01000921">
    <property type="protein sequence ID" value="OIQ81472.1"/>
    <property type="molecule type" value="Genomic_DNA"/>
</dbReference>
<protein>
    <submittedName>
        <fullName evidence="1">Uncharacterized protein</fullName>
    </submittedName>
</protein>